<evidence type="ECO:0000256" key="1">
    <source>
        <dbReference type="ARBA" id="ARBA00004651"/>
    </source>
</evidence>
<dbReference type="InterPro" id="IPR056227">
    <property type="entry name" value="TMD0_ABC"/>
</dbReference>
<feature type="domain" description="ABC transporter" evidence="12">
    <location>
        <begin position="601"/>
        <end position="832"/>
    </location>
</feature>
<feature type="transmembrane region" description="Helical" evidence="11">
    <location>
        <begin position="101"/>
        <end position="122"/>
    </location>
</feature>
<dbReference type="Gene3D" id="3.40.50.300">
    <property type="entry name" value="P-loop containing nucleotide triphosphate hydrolases"/>
    <property type="match status" value="2"/>
</dbReference>
<dbReference type="SMART" id="SM00382">
    <property type="entry name" value="AAA"/>
    <property type="match status" value="2"/>
</dbReference>
<keyword evidence="3" id="KW-1003">Cell membrane</keyword>
<sequence>MSFLDSYSKICRDDTFGPAVPPIAECRDGFDFTVTFEEGILSIGPACLLFVILPWRLLSLLGRRCKTKRSWLHEIKLIGYAALGVLQIVLLALFSRTQAGYRALLISSATLQLCASILLAVLSHWEHRNALRPSFLIAAFLFLTSILDVARARTHALIEGEHVVASILIAIVVAKLLLLVLETKEKTRILLPEYVETSSELRSSLFSRAFFIWLIPVLSAGFKGVISSEDLPAVNEKLTSEALTARVEARWKQGPHALMFDVLLSFPKEVSIVLTSDAIQVGLEICQPFLIQSLLAFLQSPTAPMNVGYGLLGGFFCVSVLIALLMPWRFHYSSRLMLMARGALVSMIYSKLLQPKDNDIHPATAFTLMTTDVEKIVDVWWRLLDPWFGLLKMGIGTYLLYRQLGAVCCVPILVVFFTLTLVAFAGSKVPRHQNAWFQAIEGRIDLTTHTLGSLQSVKLLGLSGRMEAKIQRKRRDELQTSQRFRLSNCLALASAYAPQSLGPLVLFGAYAIMRMVSNQANFSVTKAVTCLSILNLISTPAMQLLLAIPMGAQAIGSFARIQSFLQRSGSPALTTTMSTSSSNDTDDGVTREKSAERDPTLPVQNPQQAQGYDLTKARPVAMPTVCFAPKFLTAITGPIGCGKSTVLRGLLSLDASEGQEMPSSSSNDIAYCSQTPWIYEGTIRENIIGQSKLDHAWYQSVIRACELDADIAAMPEGDAAAVGSRGSRLSGGQRQRIAIARALFSNKTRAIFDDVTSALDGHTLSAVADKVFGRNGIIRSKGTSVVLATHAVQILQLADQVLLMNKDGEIFDSGTYDQLAERHQSLAQRHVAGSPKQLPGVQLLSQPKEIEASLGRYQTQLQTRIDDLRRQKGDWKSYAFYIGSMGWLNFSIFVLGALFYVVFSAIFGVWLTWWAEDTDGIHGLGYWLGLYATWATLITLGMLLTPIFFFMKLATKASKTMHSELLFAAMRAPMSTISSTGDIGSLVNRFSQDIRLCDWQLPFNVLLTLFALLACLATIGIAVAAVPYIAIAVPVLGATLYLLQLLYLRTSRQLRLLEIELKAPIVSLFLDTIQGFTTIQAFGWSQAYVKKNFALLDSSQKPYYLLFCVQRWLTLVLALTVTGMEVVVIGLAIALRTRVSAGLVGLAVVQVTTLTKGLSDLVMQWTEMETSLGAVSRIHRFTHETPREDHLGERTTTLPDKWPSGGSIAFEGVSATYNPHTQGSPSLALNNITFAINPGESVGICGRTGSGKSSLMAALLRLLPCHQGRILIDGVVISTMDPEVIRSKLNFVTQEPYLLLDETIRENLSPWIENVPPDNEMIRALEQVDMWNKIASLGGLDALLGDNSLSHGQRQLLCLARALLRKSSVLILDEPTGHIDPATDATIQRVIREGFPGRTVIMIAHRLQSLMEFDRVMVLESGRLVEIGPPKSLLNDSSSSFSALYRAGEGER</sequence>
<feature type="transmembrane region" description="Helical" evidence="11">
    <location>
        <begin position="307"/>
        <end position="326"/>
    </location>
</feature>
<dbReference type="InterPro" id="IPR017871">
    <property type="entry name" value="ABC_transporter-like_CS"/>
</dbReference>
<dbReference type="InterPro" id="IPR050173">
    <property type="entry name" value="ABC_transporter_C-like"/>
</dbReference>
<keyword evidence="6" id="KW-0067">ATP-binding</keyword>
<feature type="transmembrane region" description="Helical" evidence="11">
    <location>
        <begin position="1001"/>
        <end position="1022"/>
    </location>
</feature>
<dbReference type="InterPro" id="IPR044726">
    <property type="entry name" value="ABCC_6TM_D2"/>
</dbReference>
<feature type="transmembrane region" description="Helical" evidence="11">
    <location>
        <begin position="77"/>
        <end position="95"/>
    </location>
</feature>
<feature type="compositionally biased region" description="Basic and acidic residues" evidence="10">
    <location>
        <begin position="588"/>
        <end position="599"/>
    </location>
</feature>
<dbReference type="GO" id="GO:0140359">
    <property type="term" value="F:ABC-type transporter activity"/>
    <property type="evidence" value="ECO:0007669"/>
    <property type="project" value="InterPro"/>
</dbReference>
<evidence type="ECO:0000256" key="2">
    <source>
        <dbReference type="ARBA" id="ARBA00022448"/>
    </source>
</evidence>
<evidence type="ECO:0000256" key="3">
    <source>
        <dbReference type="ARBA" id="ARBA00022475"/>
    </source>
</evidence>
<dbReference type="FunFam" id="1.20.1560.10:FF:000066">
    <property type="entry name" value="ABC multidrug transporter (Eurofung)"/>
    <property type="match status" value="1"/>
</dbReference>
<evidence type="ECO:0000256" key="9">
    <source>
        <dbReference type="ARBA" id="ARBA00023180"/>
    </source>
</evidence>
<dbReference type="InterPro" id="IPR003439">
    <property type="entry name" value="ABC_transporter-like_ATP-bd"/>
</dbReference>
<comment type="subcellular location">
    <subcellularLocation>
        <location evidence="1">Cell membrane</location>
        <topology evidence="1">Multi-pass membrane protein</topology>
    </subcellularLocation>
</comment>
<name>A0A1J7J0Q7_9PEZI</name>
<keyword evidence="4 11" id="KW-0812">Transmembrane</keyword>
<dbReference type="PANTHER" id="PTHR24223:SF399">
    <property type="entry name" value="ABC TRANSPORTER ATNG"/>
    <property type="match status" value="1"/>
</dbReference>
<keyword evidence="15" id="KW-1185">Reference proteome</keyword>
<feature type="transmembrane region" description="Helical" evidence="11">
    <location>
        <begin position="1109"/>
        <end position="1135"/>
    </location>
</feature>
<dbReference type="STRING" id="1408157.A0A1J7J0Q7"/>
<evidence type="ECO:0000256" key="7">
    <source>
        <dbReference type="ARBA" id="ARBA00022989"/>
    </source>
</evidence>
<dbReference type="InterPro" id="IPR044746">
    <property type="entry name" value="ABCC_6TM_D1"/>
</dbReference>
<evidence type="ECO:0000256" key="5">
    <source>
        <dbReference type="ARBA" id="ARBA00022741"/>
    </source>
</evidence>
<feature type="domain" description="ABC transporter" evidence="12">
    <location>
        <begin position="1208"/>
        <end position="1446"/>
    </location>
</feature>
<feature type="transmembrane region" description="Helical" evidence="11">
    <location>
        <begin position="134"/>
        <end position="151"/>
    </location>
</feature>
<protein>
    <submittedName>
        <fullName evidence="14">Putative multidrug resistance-associated protein</fullName>
    </submittedName>
</protein>
<keyword evidence="8 11" id="KW-0472">Membrane</keyword>
<dbReference type="SUPFAM" id="SSF90123">
    <property type="entry name" value="ABC transporter transmembrane region"/>
    <property type="match status" value="2"/>
</dbReference>
<evidence type="ECO:0000256" key="8">
    <source>
        <dbReference type="ARBA" id="ARBA00023136"/>
    </source>
</evidence>
<feature type="transmembrane region" description="Helical" evidence="11">
    <location>
        <begin position="533"/>
        <end position="559"/>
    </location>
</feature>
<dbReference type="InParanoid" id="A0A1J7J0Q7"/>
<dbReference type="InterPro" id="IPR011527">
    <property type="entry name" value="ABC1_TM_dom"/>
</dbReference>
<dbReference type="InterPro" id="IPR036640">
    <property type="entry name" value="ABC1_TM_sf"/>
</dbReference>
<dbReference type="EMBL" id="KV875100">
    <property type="protein sequence ID" value="OIW26905.1"/>
    <property type="molecule type" value="Genomic_DNA"/>
</dbReference>
<dbReference type="PROSITE" id="PS50929">
    <property type="entry name" value="ABC_TM1F"/>
    <property type="match status" value="2"/>
</dbReference>
<dbReference type="CDD" id="cd18579">
    <property type="entry name" value="ABC_6TM_ABCC_D1"/>
    <property type="match status" value="1"/>
</dbReference>
<feature type="domain" description="ABC transmembrane type-1" evidence="13">
    <location>
        <begin position="278"/>
        <end position="553"/>
    </location>
</feature>
<evidence type="ECO:0000259" key="12">
    <source>
        <dbReference type="PROSITE" id="PS50893"/>
    </source>
</evidence>
<evidence type="ECO:0000256" key="6">
    <source>
        <dbReference type="ARBA" id="ARBA00022840"/>
    </source>
</evidence>
<gene>
    <name evidence="14" type="ORF">CONLIGDRAFT_707513</name>
</gene>
<evidence type="ECO:0000256" key="4">
    <source>
        <dbReference type="ARBA" id="ARBA00022692"/>
    </source>
</evidence>
<feature type="transmembrane region" description="Helical" evidence="11">
    <location>
        <begin position="931"/>
        <end position="951"/>
    </location>
</feature>
<feature type="transmembrane region" description="Helical" evidence="11">
    <location>
        <begin position="1028"/>
        <end position="1048"/>
    </location>
</feature>
<feature type="transmembrane region" description="Helical" evidence="11">
    <location>
        <begin position="489"/>
        <end position="513"/>
    </location>
</feature>
<accession>A0A1J7J0Q7</accession>
<evidence type="ECO:0000313" key="14">
    <source>
        <dbReference type="EMBL" id="OIW26905.1"/>
    </source>
</evidence>
<keyword evidence="5" id="KW-0547">Nucleotide-binding</keyword>
<dbReference type="Gene3D" id="1.20.1560.10">
    <property type="entry name" value="ABC transporter type 1, transmembrane domain"/>
    <property type="match status" value="2"/>
</dbReference>
<dbReference type="OrthoDB" id="6500128at2759"/>
<dbReference type="PANTHER" id="PTHR24223">
    <property type="entry name" value="ATP-BINDING CASSETTE SUB-FAMILY C"/>
    <property type="match status" value="1"/>
</dbReference>
<feature type="transmembrane region" description="Helical" evidence="11">
    <location>
        <begin position="163"/>
        <end position="181"/>
    </location>
</feature>
<proteinExistence type="predicted"/>
<reference evidence="14 15" key="1">
    <citation type="submission" date="2016-10" db="EMBL/GenBank/DDBJ databases">
        <title>Draft genome sequence of Coniochaeta ligniaria NRRL30616, a lignocellulolytic fungus for bioabatement of inhibitors in plant biomass hydrolysates.</title>
        <authorList>
            <consortium name="DOE Joint Genome Institute"/>
            <person name="Jimenez D.J."/>
            <person name="Hector R.E."/>
            <person name="Riley R."/>
            <person name="Sun H."/>
            <person name="Grigoriev I.V."/>
            <person name="Van Elsas J.D."/>
            <person name="Nichols N.N."/>
        </authorList>
    </citation>
    <scope>NUCLEOTIDE SEQUENCE [LARGE SCALE GENOMIC DNA]</scope>
    <source>
        <strain evidence="14 15">NRRL 30616</strain>
    </source>
</reference>
<feature type="transmembrane region" description="Helical" evidence="11">
    <location>
        <begin position="400"/>
        <end position="424"/>
    </location>
</feature>
<feature type="domain" description="ABC transmembrane type-1" evidence="13">
    <location>
        <begin position="887"/>
        <end position="1170"/>
    </location>
</feature>
<dbReference type="InterPro" id="IPR003593">
    <property type="entry name" value="AAA+_ATPase"/>
</dbReference>
<dbReference type="Pfam" id="PF24357">
    <property type="entry name" value="TMD0_ABC"/>
    <property type="match status" value="1"/>
</dbReference>
<keyword evidence="7 11" id="KW-1133">Transmembrane helix</keyword>
<dbReference type="Pfam" id="PF00005">
    <property type="entry name" value="ABC_tran"/>
    <property type="match status" value="2"/>
</dbReference>
<dbReference type="Pfam" id="PF00664">
    <property type="entry name" value="ABC_membrane"/>
    <property type="match status" value="2"/>
</dbReference>
<dbReference type="GO" id="GO:0016887">
    <property type="term" value="F:ATP hydrolysis activity"/>
    <property type="evidence" value="ECO:0007669"/>
    <property type="project" value="InterPro"/>
</dbReference>
<feature type="transmembrane region" description="Helical" evidence="11">
    <location>
        <begin position="39"/>
        <end position="57"/>
    </location>
</feature>
<keyword evidence="9" id="KW-0325">Glycoprotein</keyword>
<organism evidence="14 15">
    <name type="scientific">Coniochaeta ligniaria NRRL 30616</name>
    <dbReference type="NCBI Taxonomy" id="1408157"/>
    <lineage>
        <taxon>Eukaryota</taxon>
        <taxon>Fungi</taxon>
        <taxon>Dikarya</taxon>
        <taxon>Ascomycota</taxon>
        <taxon>Pezizomycotina</taxon>
        <taxon>Sordariomycetes</taxon>
        <taxon>Sordariomycetidae</taxon>
        <taxon>Coniochaetales</taxon>
        <taxon>Coniochaetaceae</taxon>
        <taxon>Coniochaeta</taxon>
    </lineage>
</organism>
<dbReference type="GO" id="GO:0005524">
    <property type="term" value="F:ATP binding"/>
    <property type="evidence" value="ECO:0007669"/>
    <property type="project" value="UniProtKB-KW"/>
</dbReference>
<evidence type="ECO:0000256" key="11">
    <source>
        <dbReference type="SAM" id="Phobius"/>
    </source>
</evidence>
<dbReference type="Proteomes" id="UP000182658">
    <property type="component" value="Unassembled WGS sequence"/>
</dbReference>
<dbReference type="InterPro" id="IPR027417">
    <property type="entry name" value="P-loop_NTPase"/>
</dbReference>
<evidence type="ECO:0000256" key="10">
    <source>
        <dbReference type="SAM" id="MobiDB-lite"/>
    </source>
</evidence>
<evidence type="ECO:0000313" key="15">
    <source>
        <dbReference type="Proteomes" id="UP000182658"/>
    </source>
</evidence>
<dbReference type="CDD" id="cd18580">
    <property type="entry name" value="ABC_6TM_ABCC_D2"/>
    <property type="match status" value="1"/>
</dbReference>
<dbReference type="GO" id="GO:0005886">
    <property type="term" value="C:plasma membrane"/>
    <property type="evidence" value="ECO:0007669"/>
    <property type="project" value="UniProtKB-SubCell"/>
</dbReference>
<dbReference type="PROSITE" id="PS00211">
    <property type="entry name" value="ABC_TRANSPORTER_1"/>
    <property type="match status" value="2"/>
</dbReference>
<feature type="compositionally biased region" description="Low complexity" evidence="10">
    <location>
        <begin position="574"/>
        <end position="583"/>
    </location>
</feature>
<keyword evidence="2" id="KW-0813">Transport</keyword>
<dbReference type="PROSITE" id="PS50893">
    <property type="entry name" value="ABC_TRANSPORTER_2"/>
    <property type="match status" value="2"/>
</dbReference>
<feature type="region of interest" description="Disordered" evidence="10">
    <location>
        <begin position="572"/>
        <end position="614"/>
    </location>
</feature>
<feature type="transmembrane region" description="Helical" evidence="11">
    <location>
        <begin position="878"/>
        <end position="911"/>
    </location>
</feature>
<dbReference type="FunFam" id="3.40.50.300:FF:000838">
    <property type="entry name" value="ABC multidrug transporter (Eurofung)"/>
    <property type="match status" value="1"/>
</dbReference>
<evidence type="ECO:0000259" key="13">
    <source>
        <dbReference type="PROSITE" id="PS50929"/>
    </source>
</evidence>
<dbReference type="SUPFAM" id="SSF52540">
    <property type="entry name" value="P-loop containing nucleoside triphosphate hydrolases"/>
    <property type="match status" value="2"/>
</dbReference>